<accession>A0A9N9DB45</accession>
<evidence type="ECO:0000313" key="1">
    <source>
        <dbReference type="EMBL" id="CAG8629231.1"/>
    </source>
</evidence>
<dbReference type="Proteomes" id="UP000789375">
    <property type="component" value="Unassembled WGS sequence"/>
</dbReference>
<sequence length="54" mass="6052">MPFENNLSNVLDNVYITLFSLEANMKVIFSALISSSVNLNAKQERPESCLECDV</sequence>
<organism evidence="1 2">
    <name type="scientific">Funneliformis mosseae</name>
    <name type="common">Endomycorrhizal fungus</name>
    <name type="synonym">Glomus mosseae</name>
    <dbReference type="NCBI Taxonomy" id="27381"/>
    <lineage>
        <taxon>Eukaryota</taxon>
        <taxon>Fungi</taxon>
        <taxon>Fungi incertae sedis</taxon>
        <taxon>Mucoromycota</taxon>
        <taxon>Glomeromycotina</taxon>
        <taxon>Glomeromycetes</taxon>
        <taxon>Glomerales</taxon>
        <taxon>Glomeraceae</taxon>
        <taxon>Funneliformis</taxon>
    </lineage>
</organism>
<comment type="caution">
    <text evidence="1">The sequence shown here is derived from an EMBL/GenBank/DDBJ whole genome shotgun (WGS) entry which is preliminary data.</text>
</comment>
<dbReference type="AlphaFoldDB" id="A0A9N9DB45"/>
<reference evidence="1" key="1">
    <citation type="submission" date="2021-06" db="EMBL/GenBank/DDBJ databases">
        <authorList>
            <person name="Kallberg Y."/>
            <person name="Tangrot J."/>
            <person name="Rosling A."/>
        </authorList>
    </citation>
    <scope>NUCLEOTIDE SEQUENCE</scope>
    <source>
        <strain evidence="1">87-6 pot B 2015</strain>
    </source>
</reference>
<protein>
    <submittedName>
        <fullName evidence="1">8489_t:CDS:1</fullName>
    </submittedName>
</protein>
<evidence type="ECO:0000313" key="2">
    <source>
        <dbReference type="Proteomes" id="UP000789375"/>
    </source>
</evidence>
<dbReference type="EMBL" id="CAJVPP010003435">
    <property type="protein sequence ID" value="CAG8629231.1"/>
    <property type="molecule type" value="Genomic_DNA"/>
</dbReference>
<proteinExistence type="predicted"/>
<keyword evidence="2" id="KW-1185">Reference proteome</keyword>
<gene>
    <name evidence="1" type="ORF">FMOSSE_LOCUS10397</name>
</gene>
<name>A0A9N9DB45_FUNMO</name>